<feature type="coiled-coil region" evidence="1">
    <location>
        <begin position="16"/>
        <end position="71"/>
    </location>
</feature>
<sequence length="132" mass="15877">MKKFYDKNHTLIKEVVVNQSANIARYKNQLNFLEKASNNDEFLRKELSKEIEILKDNINESQDSIDNYQYKYHELMSMFGNYKSFNFNRTMKSIYYNQNKSYFRKLSSLVFNSIEYNSKAKLITFNFKLNGL</sequence>
<evidence type="ECO:0000313" key="2">
    <source>
        <dbReference type="EMBL" id="KRM67975.1"/>
    </source>
</evidence>
<dbReference type="PATRIC" id="fig|1423781.4.peg.346"/>
<accession>A0A0R2AM71</accession>
<protein>
    <submittedName>
        <fullName evidence="2">Uncharacterized protein</fullName>
    </submittedName>
</protein>
<keyword evidence="1" id="KW-0175">Coiled coil</keyword>
<evidence type="ECO:0000256" key="1">
    <source>
        <dbReference type="SAM" id="Coils"/>
    </source>
</evidence>
<keyword evidence="3" id="KW-1185">Reference proteome</keyword>
<dbReference type="RefSeq" id="WP_056966535.1">
    <property type="nucleotide sequence ID" value="NZ_AYYQ01000033.1"/>
</dbReference>
<dbReference type="Proteomes" id="UP000052012">
    <property type="component" value="Unassembled WGS sequence"/>
</dbReference>
<dbReference type="EMBL" id="AYYQ01000033">
    <property type="protein sequence ID" value="KRM67975.1"/>
    <property type="molecule type" value="Genomic_DNA"/>
</dbReference>
<organism evidence="2 3">
    <name type="scientific">Apilactobacillus ozensis DSM 23829 = JCM 17196</name>
    <dbReference type="NCBI Taxonomy" id="1423781"/>
    <lineage>
        <taxon>Bacteria</taxon>
        <taxon>Bacillati</taxon>
        <taxon>Bacillota</taxon>
        <taxon>Bacilli</taxon>
        <taxon>Lactobacillales</taxon>
        <taxon>Lactobacillaceae</taxon>
        <taxon>Apilactobacillus</taxon>
    </lineage>
</organism>
<reference evidence="2 3" key="1">
    <citation type="journal article" date="2015" name="Genome Announc.">
        <title>Expanding the biotechnology potential of lactobacilli through comparative genomics of 213 strains and associated genera.</title>
        <authorList>
            <person name="Sun Z."/>
            <person name="Harris H.M."/>
            <person name="McCann A."/>
            <person name="Guo C."/>
            <person name="Argimon S."/>
            <person name="Zhang W."/>
            <person name="Yang X."/>
            <person name="Jeffery I.B."/>
            <person name="Cooney J.C."/>
            <person name="Kagawa T.F."/>
            <person name="Liu W."/>
            <person name="Song Y."/>
            <person name="Salvetti E."/>
            <person name="Wrobel A."/>
            <person name="Rasinkangas P."/>
            <person name="Parkhill J."/>
            <person name="Rea M.C."/>
            <person name="O'Sullivan O."/>
            <person name="Ritari J."/>
            <person name="Douillard F.P."/>
            <person name="Paul Ross R."/>
            <person name="Yang R."/>
            <person name="Briner A.E."/>
            <person name="Felis G.E."/>
            <person name="de Vos W.M."/>
            <person name="Barrangou R."/>
            <person name="Klaenhammer T.R."/>
            <person name="Caufield P.W."/>
            <person name="Cui Y."/>
            <person name="Zhang H."/>
            <person name="O'Toole P.W."/>
        </authorList>
    </citation>
    <scope>NUCLEOTIDE SEQUENCE [LARGE SCALE GENOMIC DNA]</scope>
    <source>
        <strain evidence="2 3">DSM 23829</strain>
    </source>
</reference>
<name>A0A0R2AM71_9LACO</name>
<gene>
    <name evidence="2" type="ORF">FD06_GL000337</name>
</gene>
<evidence type="ECO:0000313" key="3">
    <source>
        <dbReference type="Proteomes" id="UP000052012"/>
    </source>
</evidence>
<proteinExistence type="predicted"/>
<comment type="caution">
    <text evidence="2">The sequence shown here is derived from an EMBL/GenBank/DDBJ whole genome shotgun (WGS) entry which is preliminary data.</text>
</comment>
<dbReference type="AlphaFoldDB" id="A0A0R2AM71"/>
<dbReference type="STRING" id="1423781.FD06_GL000337"/>